<evidence type="ECO:0000313" key="13">
    <source>
        <dbReference type="EMBL" id="RKG75878.1"/>
    </source>
</evidence>
<evidence type="ECO:0000313" key="14">
    <source>
        <dbReference type="Proteomes" id="UP000268094"/>
    </source>
</evidence>
<evidence type="ECO:0000256" key="8">
    <source>
        <dbReference type="ARBA" id="ARBA00023315"/>
    </source>
</evidence>
<protein>
    <recommendedName>
        <fullName evidence="3">acetyl-CoA C-acetyltransferase</fullName>
        <ecNumber evidence="3">2.3.1.9</ecNumber>
    </recommendedName>
</protein>
<comment type="subunit">
    <text evidence="2">Homotetramer.</text>
</comment>
<proteinExistence type="inferred from homology"/>
<keyword evidence="7" id="KW-0630">Potassium</keyword>
<dbReference type="SUPFAM" id="SSF53901">
    <property type="entry name" value="Thiolase-like"/>
    <property type="match status" value="2"/>
</dbReference>
<dbReference type="InterPro" id="IPR016039">
    <property type="entry name" value="Thiolase-like"/>
</dbReference>
<evidence type="ECO:0000256" key="7">
    <source>
        <dbReference type="ARBA" id="ARBA00022958"/>
    </source>
</evidence>
<feature type="active site" description="Acyl-thioester intermediate" evidence="9">
    <location>
        <position position="89"/>
    </location>
</feature>
<evidence type="ECO:0000259" key="12">
    <source>
        <dbReference type="Pfam" id="PF02803"/>
    </source>
</evidence>
<feature type="domain" description="Thiolase C-terminal" evidence="12">
    <location>
        <begin position="272"/>
        <end position="393"/>
    </location>
</feature>
<dbReference type="InterPro" id="IPR020616">
    <property type="entry name" value="Thiolase_N"/>
</dbReference>
<dbReference type="GO" id="GO:0003985">
    <property type="term" value="F:acetyl-CoA C-acetyltransferase activity"/>
    <property type="evidence" value="ECO:0007669"/>
    <property type="project" value="UniProtKB-EC"/>
</dbReference>
<dbReference type="PIRSF" id="PIRSF000429">
    <property type="entry name" value="Ac-CoA_Ac_transf"/>
    <property type="match status" value="1"/>
</dbReference>
<evidence type="ECO:0000256" key="6">
    <source>
        <dbReference type="ARBA" id="ARBA00022946"/>
    </source>
</evidence>
<evidence type="ECO:0000256" key="3">
    <source>
        <dbReference type="ARBA" id="ARBA00012705"/>
    </source>
</evidence>
<comment type="caution">
    <text evidence="13">The sequence shown here is derived from an EMBL/GenBank/DDBJ whole genome shotgun (WGS) entry which is preliminary data.</text>
</comment>
<feature type="domain" description="Thiolase N-terminal" evidence="11">
    <location>
        <begin position="5"/>
        <end position="264"/>
    </location>
</feature>
<dbReference type="Pfam" id="PF00108">
    <property type="entry name" value="Thiolase_N"/>
    <property type="match status" value="1"/>
</dbReference>
<name>A0A3A8HZC2_9BACT</name>
<keyword evidence="4 10" id="KW-0808">Transferase</keyword>
<organism evidence="13 14">
    <name type="scientific">Corallococcus terminator</name>
    <dbReference type="NCBI Taxonomy" id="2316733"/>
    <lineage>
        <taxon>Bacteria</taxon>
        <taxon>Pseudomonadati</taxon>
        <taxon>Myxococcota</taxon>
        <taxon>Myxococcia</taxon>
        <taxon>Myxococcales</taxon>
        <taxon>Cystobacterineae</taxon>
        <taxon>Myxococcaceae</taxon>
        <taxon>Corallococcus</taxon>
    </lineage>
</organism>
<evidence type="ECO:0000256" key="5">
    <source>
        <dbReference type="ARBA" id="ARBA00022723"/>
    </source>
</evidence>
<dbReference type="NCBIfam" id="TIGR01930">
    <property type="entry name" value="AcCoA-C-Actrans"/>
    <property type="match status" value="1"/>
</dbReference>
<dbReference type="EC" id="2.3.1.9" evidence="3"/>
<dbReference type="AlphaFoldDB" id="A0A3A8HZC2"/>
<dbReference type="InterPro" id="IPR020615">
    <property type="entry name" value="Thiolase_acyl_enz_int_AS"/>
</dbReference>
<dbReference type="PANTHER" id="PTHR18919">
    <property type="entry name" value="ACETYL-COA C-ACYLTRANSFERASE"/>
    <property type="match status" value="1"/>
</dbReference>
<dbReference type="OrthoDB" id="4565318at2"/>
<dbReference type="GO" id="GO:0006635">
    <property type="term" value="P:fatty acid beta-oxidation"/>
    <property type="evidence" value="ECO:0007669"/>
    <property type="project" value="TreeGrafter"/>
</dbReference>
<keyword evidence="14" id="KW-1185">Reference proteome</keyword>
<comment type="similarity">
    <text evidence="1 10">Belongs to the thiolase-like superfamily. Thiolase family.</text>
</comment>
<keyword evidence="8 10" id="KW-0012">Acyltransferase</keyword>
<evidence type="ECO:0000256" key="4">
    <source>
        <dbReference type="ARBA" id="ARBA00022679"/>
    </source>
</evidence>
<dbReference type="PANTHER" id="PTHR18919:SF156">
    <property type="entry name" value="ACETYL-COA ACETYLTRANSFERASE, MITOCHONDRIAL"/>
    <property type="match status" value="1"/>
</dbReference>
<evidence type="ECO:0000256" key="2">
    <source>
        <dbReference type="ARBA" id="ARBA00011881"/>
    </source>
</evidence>
<dbReference type="EMBL" id="RAVZ01000320">
    <property type="protein sequence ID" value="RKG75878.1"/>
    <property type="molecule type" value="Genomic_DNA"/>
</dbReference>
<dbReference type="InterPro" id="IPR002155">
    <property type="entry name" value="Thiolase"/>
</dbReference>
<dbReference type="CDD" id="cd00751">
    <property type="entry name" value="thiolase"/>
    <property type="match status" value="1"/>
</dbReference>
<dbReference type="RefSeq" id="WP_120544587.1">
    <property type="nucleotide sequence ID" value="NZ_RAVZ01000320.1"/>
</dbReference>
<dbReference type="GO" id="GO:0046872">
    <property type="term" value="F:metal ion binding"/>
    <property type="evidence" value="ECO:0007669"/>
    <property type="project" value="UniProtKB-KW"/>
</dbReference>
<dbReference type="InterPro" id="IPR020610">
    <property type="entry name" value="Thiolase_AS"/>
</dbReference>
<evidence type="ECO:0000256" key="1">
    <source>
        <dbReference type="ARBA" id="ARBA00010982"/>
    </source>
</evidence>
<evidence type="ECO:0000256" key="9">
    <source>
        <dbReference type="PIRSR" id="PIRSR000429-1"/>
    </source>
</evidence>
<evidence type="ECO:0000256" key="10">
    <source>
        <dbReference type="RuleBase" id="RU003557"/>
    </source>
</evidence>
<dbReference type="InterPro" id="IPR020617">
    <property type="entry name" value="Thiolase_C"/>
</dbReference>
<feature type="active site" description="Proton acceptor" evidence="9">
    <location>
        <position position="380"/>
    </location>
</feature>
<evidence type="ECO:0000259" key="11">
    <source>
        <dbReference type="Pfam" id="PF00108"/>
    </source>
</evidence>
<dbReference type="FunFam" id="3.40.47.10:FF:000007">
    <property type="entry name" value="acetyl-CoA acetyltransferase, mitochondrial"/>
    <property type="match status" value="1"/>
</dbReference>
<accession>A0A3A8HZC2</accession>
<dbReference type="Gene3D" id="3.40.47.10">
    <property type="match status" value="1"/>
</dbReference>
<gene>
    <name evidence="13" type="ORF">D7V88_32960</name>
</gene>
<dbReference type="PROSITE" id="PS00099">
    <property type="entry name" value="THIOLASE_3"/>
    <property type="match status" value="1"/>
</dbReference>
<sequence length="393" mass="40960">MAREVVIVGAARTPIGSFQGALSKLTAPQLGAIAIKAALERAGVKPEAVQEVIMGNVLQAGVGQAPARQATIFAGIPDSVPAVTLNKVCGSGLKAVIAAAQAIALGDADVIVAGGMESMSNAPYISHTMRGGARMGNVEFKDAMIHDGLWDVYGNVHMGLCAEECSTSQDISRSQQDEFALESTRRAIQSQKEGLFAAEIVPVQIPGKKPDEFITVSEDEGPKNAKPDKIPGLKPVFKKDGTVTAANASSINDGAAALVLMSEERAKAEGRTILGRIKGYAQAARKPVEFTIAPADAINTLLKKQNVAAKDVDLWEINEAFSVVAIANNRILGLDPSKVNVRGGAVVLGHPIGASGARVLVTLLQTMKDQDKKRGVASLCIGGGEGIALMVER</sequence>
<reference evidence="14" key="1">
    <citation type="submission" date="2018-09" db="EMBL/GenBank/DDBJ databases">
        <authorList>
            <person name="Livingstone P.G."/>
            <person name="Whitworth D.E."/>
        </authorList>
    </citation>
    <scope>NUCLEOTIDE SEQUENCE [LARGE SCALE GENOMIC DNA]</scope>
    <source>
        <strain evidence="14">CA054A</strain>
    </source>
</reference>
<keyword evidence="5" id="KW-0479">Metal-binding</keyword>
<dbReference type="Pfam" id="PF02803">
    <property type="entry name" value="Thiolase_C"/>
    <property type="match status" value="1"/>
</dbReference>
<keyword evidence="6" id="KW-0809">Transit peptide</keyword>
<dbReference type="PROSITE" id="PS00098">
    <property type="entry name" value="THIOLASE_1"/>
    <property type="match status" value="1"/>
</dbReference>
<dbReference type="Proteomes" id="UP000268094">
    <property type="component" value="Unassembled WGS sequence"/>
</dbReference>
<feature type="active site" description="Proton acceptor" evidence="9">
    <location>
        <position position="350"/>
    </location>
</feature>